<name>K0SPL4_THAOC</name>
<dbReference type="Proteomes" id="UP000266841">
    <property type="component" value="Unassembled WGS sequence"/>
</dbReference>
<feature type="region of interest" description="Disordered" evidence="1">
    <location>
        <begin position="1"/>
        <end position="39"/>
    </location>
</feature>
<evidence type="ECO:0000256" key="1">
    <source>
        <dbReference type="SAM" id="MobiDB-lite"/>
    </source>
</evidence>
<organism evidence="2 3">
    <name type="scientific">Thalassiosira oceanica</name>
    <name type="common">Marine diatom</name>
    <dbReference type="NCBI Taxonomy" id="159749"/>
    <lineage>
        <taxon>Eukaryota</taxon>
        <taxon>Sar</taxon>
        <taxon>Stramenopiles</taxon>
        <taxon>Ochrophyta</taxon>
        <taxon>Bacillariophyta</taxon>
        <taxon>Coscinodiscophyceae</taxon>
        <taxon>Thalassiosirophycidae</taxon>
        <taxon>Thalassiosirales</taxon>
        <taxon>Thalassiosiraceae</taxon>
        <taxon>Thalassiosira</taxon>
    </lineage>
</organism>
<evidence type="ECO:0000313" key="3">
    <source>
        <dbReference type="Proteomes" id="UP000266841"/>
    </source>
</evidence>
<dbReference type="EMBL" id="AGNL01011751">
    <property type="protein sequence ID" value="EJK68218.1"/>
    <property type="molecule type" value="Genomic_DNA"/>
</dbReference>
<keyword evidence="3" id="KW-1185">Reference proteome</keyword>
<protein>
    <submittedName>
        <fullName evidence="2">Uncharacterized protein</fullName>
    </submittedName>
</protein>
<proteinExistence type="predicted"/>
<accession>K0SPL4</accession>
<evidence type="ECO:0000313" key="2">
    <source>
        <dbReference type="EMBL" id="EJK68218.1"/>
    </source>
</evidence>
<gene>
    <name evidence="2" type="ORF">THAOC_10624</name>
</gene>
<feature type="non-terminal residue" evidence="2">
    <location>
        <position position="39"/>
    </location>
</feature>
<reference evidence="2 3" key="1">
    <citation type="journal article" date="2012" name="Genome Biol.">
        <title>Genome and low-iron response of an oceanic diatom adapted to chronic iron limitation.</title>
        <authorList>
            <person name="Lommer M."/>
            <person name="Specht M."/>
            <person name="Roy A.S."/>
            <person name="Kraemer L."/>
            <person name="Andreson R."/>
            <person name="Gutowska M.A."/>
            <person name="Wolf J."/>
            <person name="Bergner S.V."/>
            <person name="Schilhabel M.B."/>
            <person name="Klostermeier U.C."/>
            <person name="Beiko R.G."/>
            <person name="Rosenstiel P."/>
            <person name="Hippler M."/>
            <person name="Laroche J."/>
        </authorList>
    </citation>
    <scope>NUCLEOTIDE SEQUENCE [LARGE SCALE GENOMIC DNA]</scope>
    <source>
        <strain evidence="2 3">CCMP1005</strain>
    </source>
</reference>
<sequence>MDRTPPFHTPESQPGPTPPTTGKKRTASQMGGDGDGDAP</sequence>
<dbReference type="AlphaFoldDB" id="K0SPL4"/>
<comment type="caution">
    <text evidence="2">The sequence shown here is derived from an EMBL/GenBank/DDBJ whole genome shotgun (WGS) entry which is preliminary data.</text>
</comment>